<dbReference type="InterPro" id="IPR015510">
    <property type="entry name" value="PGRP"/>
</dbReference>
<dbReference type="Pfam" id="PF01510">
    <property type="entry name" value="Amidase_2"/>
    <property type="match status" value="1"/>
</dbReference>
<evidence type="ECO:0000313" key="9">
    <source>
        <dbReference type="EMBL" id="JAC45687.1"/>
    </source>
</evidence>
<keyword evidence="5" id="KW-0391">Immunity</keyword>
<comment type="similarity">
    <text evidence="2">Belongs to the N-acetylmuramoyl-L-alanine amidase 2 family.</text>
</comment>
<dbReference type="Gene3D" id="3.40.80.10">
    <property type="entry name" value="Peptidoglycan recognition protein-like"/>
    <property type="match status" value="1"/>
</dbReference>
<dbReference type="FunFam" id="3.40.80.10:FF:000001">
    <property type="entry name" value="Peptidoglycan recognition protein 1"/>
    <property type="match status" value="1"/>
</dbReference>
<dbReference type="EMBL" id="GAKP01013268">
    <property type="protein sequence ID" value="JAC45684.1"/>
    <property type="molecule type" value="Transcribed_RNA"/>
</dbReference>
<dbReference type="AlphaFoldDB" id="A0A034VUF7"/>
<sequence length="352" mass="39763">MSEIGDLNATKVAATREWIEQQEQLGQPEIEEDDISSIAESSIVSSSDGDYITEAEEDIDLTNNTLTTTVLGSQYTPTDMSVVIENLRQLLNSINSVQTLENVHIENSSNVSIGNVTNINGNIQIIQRIKKQLPLATRQTSTNKDNNDSPITPVSEEQEERVKRDAFIDRIKYKIPKELCAVIPRSTWLAQKPMEEYDYIEEPVKLVIVAHTATESSEKQAINVRIIRDIQCFHIESREWNDIAYNFLVGCDGNVYEGRGWGVVGAHTIGYNSKSMGISFIGCFMRQLPTKVALNACKNFLKRGVEEGHLAPDYKLIAHCQCRSTESPGRKLYEELQTWEHFYNIGEEEDNE</sequence>
<dbReference type="InterPro" id="IPR006619">
    <property type="entry name" value="PGRP_domain_met/bac"/>
</dbReference>
<dbReference type="OrthoDB" id="10001926at2759"/>
<evidence type="ECO:0000256" key="4">
    <source>
        <dbReference type="ARBA" id="ARBA00022588"/>
    </source>
</evidence>
<dbReference type="PANTHER" id="PTHR11022">
    <property type="entry name" value="PEPTIDOGLYCAN RECOGNITION PROTEIN"/>
    <property type="match status" value="1"/>
</dbReference>
<dbReference type="SUPFAM" id="SSF55846">
    <property type="entry name" value="N-acetylmuramoyl-L-alanine amidase-like"/>
    <property type="match status" value="1"/>
</dbReference>
<name>A0A034VUF7_BACDO</name>
<evidence type="ECO:0000256" key="6">
    <source>
        <dbReference type="SAM" id="MobiDB-lite"/>
    </source>
</evidence>
<evidence type="ECO:0000259" key="7">
    <source>
        <dbReference type="SMART" id="SM00644"/>
    </source>
</evidence>
<dbReference type="GO" id="GO:0008745">
    <property type="term" value="F:N-acetylmuramoyl-L-alanine amidase activity"/>
    <property type="evidence" value="ECO:0007669"/>
    <property type="project" value="InterPro"/>
</dbReference>
<dbReference type="GO" id="GO:0045087">
    <property type="term" value="P:innate immune response"/>
    <property type="evidence" value="ECO:0007669"/>
    <property type="project" value="UniProtKB-KW"/>
</dbReference>
<dbReference type="GO" id="GO:0008270">
    <property type="term" value="F:zinc ion binding"/>
    <property type="evidence" value="ECO:0007669"/>
    <property type="project" value="InterPro"/>
</dbReference>
<keyword evidence="3" id="KW-0964">Secreted</keyword>
<keyword evidence="4" id="KW-0399">Innate immunity</keyword>
<dbReference type="GO" id="GO:0005576">
    <property type="term" value="C:extracellular region"/>
    <property type="evidence" value="ECO:0007669"/>
    <property type="project" value="UniProtKB-SubCell"/>
</dbReference>
<dbReference type="PANTHER" id="PTHR11022:SF41">
    <property type="entry name" value="PEPTIDOGLYCAN-RECOGNITION PROTEIN LC-RELATED"/>
    <property type="match status" value="1"/>
</dbReference>
<accession>A0A034VUF7</accession>
<feature type="domain" description="N-acetylmuramoyl-L-alanine amidase" evidence="7">
    <location>
        <begin position="194"/>
        <end position="329"/>
    </location>
</feature>
<protein>
    <submittedName>
        <fullName evidence="9">Peptidoglycan-recognition protein LE</fullName>
    </submittedName>
</protein>
<organism evidence="9">
    <name type="scientific">Bactrocera dorsalis</name>
    <name type="common">Oriental fruit fly</name>
    <name type="synonym">Dacus dorsalis</name>
    <dbReference type="NCBI Taxonomy" id="27457"/>
    <lineage>
        <taxon>Eukaryota</taxon>
        <taxon>Metazoa</taxon>
        <taxon>Ecdysozoa</taxon>
        <taxon>Arthropoda</taxon>
        <taxon>Hexapoda</taxon>
        <taxon>Insecta</taxon>
        <taxon>Pterygota</taxon>
        <taxon>Neoptera</taxon>
        <taxon>Endopterygota</taxon>
        <taxon>Diptera</taxon>
        <taxon>Brachycera</taxon>
        <taxon>Muscomorpha</taxon>
        <taxon>Tephritoidea</taxon>
        <taxon>Tephritidae</taxon>
        <taxon>Bactrocera</taxon>
        <taxon>Bactrocera</taxon>
    </lineage>
</organism>
<evidence type="ECO:0000256" key="3">
    <source>
        <dbReference type="ARBA" id="ARBA00022525"/>
    </source>
</evidence>
<evidence type="ECO:0000256" key="2">
    <source>
        <dbReference type="ARBA" id="ARBA00007553"/>
    </source>
</evidence>
<feature type="region of interest" description="Disordered" evidence="6">
    <location>
        <begin position="136"/>
        <end position="159"/>
    </location>
</feature>
<evidence type="ECO:0000259" key="8">
    <source>
        <dbReference type="SMART" id="SM00701"/>
    </source>
</evidence>
<dbReference type="InterPro" id="IPR002502">
    <property type="entry name" value="Amidase_domain"/>
</dbReference>
<dbReference type="CDD" id="cd06583">
    <property type="entry name" value="PGRP"/>
    <property type="match status" value="1"/>
</dbReference>
<feature type="domain" description="Peptidoglycan recognition protein family" evidence="8">
    <location>
        <begin position="180"/>
        <end position="323"/>
    </location>
</feature>
<reference evidence="9" key="1">
    <citation type="journal article" date="2014" name="BMC Genomics">
        <title>Characterizing the developmental transcriptome of the oriental fruit fly, Bactrocera dorsalis (Diptera: Tephritidae) through comparative genomic analysis with Drosophila melanogaster utilizing modENCODE datasets.</title>
        <authorList>
            <person name="Geib S.M."/>
            <person name="Calla B."/>
            <person name="Hall B."/>
            <person name="Hou S."/>
            <person name="Manoukis N.C."/>
        </authorList>
    </citation>
    <scope>NUCLEOTIDE SEQUENCE</scope>
    <source>
        <strain evidence="9">Punador</strain>
    </source>
</reference>
<dbReference type="EMBL" id="GAKP01013265">
    <property type="protein sequence ID" value="JAC45687.1"/>
    <property type="molecule type" value="Transcribed_RNA"/>
</dbReference>
<evidence type="ECO:0000256" key="1">
    <source>
        <dbReference type="ARBA" id="ARBA00004613"/>
    </source>
</evidence>
<feature type="compositionally biased region" description="Polar residues" evidence="6">
    <location>
        <begin position="137"/>
        <end position="152"/>
    </location>
</feature>
<dbReference type="SMART" id="SM00644">
    <property type="entry name" value="Ami_2"/>
    <property type="match status" value="1"/>
</dbReference>
<comment type="subcellular location">
    <subcellularLocation>
        <location evidence="1">Secreted</location>
    </subcellularLocation>
</comment>
<gene>
    <name evidence="9" type="primary">PGPLE</name>
</gene>
<proteinExistence type="inferred from homology"/>
<dbReference type="SMART" id="SM00701">
    <property type="entry name" value="PGRP"/>
    <property type="match status" value="1"/>
</dbReference>
<evidence type="ECO:0000256" key="5">
    <source>
        <dbReference type="ARBA" id="ARBA00022859"/>
    </source>
</evidence>
<dbReference type="GO" id="GO:0009253">
    <property type="term" value="P:peptidoglycan catabolic process"/>
    <property type="evidence" value="ECO:0007669"/>
    <property type="project" value="InterPro"/>
</dbReference>
<dbReference type="InterPro" id="IPR036505">
    <property type="entry name" value="Amidase/PGRP_sf"/>
</dbReference>